<evidence type="ECO:0000313" key="3">
    <source>
        <dbReference type="Proteomes" id="UP000799441"/>
    </source>
</evidence>
<dbReference type="AlphaFoldDB" id="A0A9P4PYJ1"/>
<feature type="transmembrane region" description="Helical" evidence="1">
    <location>
        <begin position="849"/>
        <end position="868"/>
    </location>
</feature>
<keyword evidence="1" id="KW-0812">Transmembrane</keyword>
<sequence length="929" mass="105027">MPQAKKIQHSNHRGEFTEGNPQLAAREAEWVHCLVTGSFRACLHFESLGADDRELSLVLLSIRVLLETLWDLPRSRKWRSIMEETCPMHQTKWFGHDMSWVEAVRKLAKLPRYDEYAEIDVRSCSMAPIVSQLLARPGWCVHSITAICDTRHYATVIYMGSLRRHLQPWISHASCNDQDRCVAFNVDNNTFECAHVTQSCSCEHVDAPTDSMHDILQSGGIPILRIESSGGILDVLKLSYIRATPGRPYAALSHLWADGLGNVSSNSIPECQVRRLVASITKANNALGSRLNRDGIEIWLDVYCIPSIPKALPNNDTYHLAYRAEMRRLKKLALARMTATYSWAYYVLVIEHELTAINSGHDHQEMWARLAVSGWNRRYWTYQENCLATIVAYECGDGIKIRGRRVYKQPLLPRLDSHLAFRKYVDPYADEHPAFNNVKGILDTDENLIAQPWAFQVWQDLFKLNDRLYATTGRGGDSLNARSGVRKMVGVWNELTKRTTTEWSDSLVIFANLLDLDIAELTRLTTSNESVDPHIEMKAILASQTILPLELLLNEMRRSSCCIATARNAETAWLPLSPQGSKPIELARTAFYMEPNLRRRAVGGWIPTDPQLFGTGSGCGLKVEAGGLLLLTSTLQPSPVSASHLTGEYNARLVRITRYQGRRWILDLASKDFNGEDFDAEYWVAPQNLECTHDPLAGVNEAFIVVNNFPPYQIPARRQGNGACFIPVSDEGRYTIIRFAYPINWGVISTDYLQQSIGGFSRCAASLVGPDHHNLLIQCDIKNWPKLTVRNDDMATKNLMRRFVPASIVALIIMLVTFATVFVTIILLASNSITPGGFWTIRNIWLTDLGITILGLSINYTLAIRHHLDDYLLQYRLLPKENEETWWQELTEALPANAGTEPSFKKRLDISYVQLILRARTMFGSKNLV</sequence>
<name>A0A9P4PYJ1_9PEZI</name>
<feature type="transmembrane region" description="Helical" evidence="1">
    <location>
        <begin position="803"/>
        <end position="829"/>
    </location>
</feature>
<accession>A0A9P4PYJ1</accession>
<evidence type="ECO:0000256" key="1">
    <source>
        <dbReference type="SAM" id="Phobius"/>
    </source>
</evidence>
<keyword evidence="3" id="KW-1185">Reference proteome</keyword>
<protein>
    <recommendedName>
        <fullName evidence="4">Heterokaryon incompatibility domain-containing protein</fullName>
    </recommendedName>
</protein>
<dbReference type="EMBL" id="MU003877">
    <property type="protein sequence ID" value="KAF2716394.1"/>
    <property type="molecule type" value="Genomic_DNA"/>
</dbReference>
<dbReference type="PANTHER" id="PTHR39596">
    <property type="match status" value="1"/>
</dbReference>
<gene>
    <name evidence="2" type="ORF">K431DRAFT_19066</name>
</gene>
<keyword evidence="1" id="KW-0472">Membrane</keyword>
<comment type="caution">
    <text evidence="2">The sequence shown here is derived from an EMBL/GenBank/DDBJ whole genome shotgun (WGS) entry which is preliminary data.</text>
</comment>
<dbReference type="Proteomes" id="UP000799441">
    <property type="component" value="Unassembled WGS sequence"/>
</dbReference>
<reference evidence="2" key="1">
    <citation type="journal article" date="2020" name="Stud. Mycol.">
        <title>101 Dothideomycetes genomes: a test case for predicting lifestyles and emergence of pathogens.</title>
        <authorList>
            <person name="Haridas S."/>
            <person name="Albert R."/>
            <person name="Binder M."/>
            <person name="Bloem J."/>
            <person name="Labutti K."/>
            <person name="Salamov A."/>
            <person name="Andreopoulos B."/>
            <person name="Baker S."/>
            <person name="Barry K."/>
            <person name="Bills G."/>
            <person name="Bluhm B."/>
            <person name="Cannon C."/>
            <person name="Castanera R."/>
            <person name="Culley D."/>
            <person name="Daum C."/>
            <person name="Ezra D."/>
            <person name="Gonzalez J."/>
            <person name="Henrissat B."/>
            <person name="Kuo A."/>
            <person name="Liang C."/>
            <person name="Lipzen A."/>
            <person name="Lutzoni F."/>
            <person name="Magnuson J."/>
            <person name="Mondo S."/>
            <person name="Nolan M."/>
            <person name="Ohm R."/>
            <person name="Pangilinan J."/>
            <person name="Park H.-J."/>
            <person name="Ramirez L."/>
            <person name="Alfaro M."/>
            <person name="Sun H."/>
            <person name="Tritt A."/>
            <person name="Yoshinaga Y."/>
            <person name="Zwiers L.-H."/>
            <person name="Turgeon B."/>
            <person name="Goodwin S."/>
            <person name="Spatafora J."/>
            <person name="Crous P."/>
            <person name="Grigoriev I."/>
        </authorList>
    </citation>
    <scope>NUCLEOTIDE SEQUENCE</scope>
    <source>
        <strain evidence="2">CBS 116435</strain>
    </source>
</reference>
<dbReference type="OrthoDB" id="2426273at2759"/>
<organism evidence="2 3">
    <name type="scientific">Polychaeton citri CBS 116435</name>
    <dbReference type="NCBI Taxonomy" id="1314669"/>
    <lineage>
        <taxon>Eukaryota</taxon>
        <taxon>Fungi</taxon>
        <taxon>Dikarya</taxon>
        <taxon>Ascomycota</taxon>
        <taxon>Pezizomycotina</taxon>
        <taxon>Dothideomycetes</taxon>
        <taxon>Dothideomycetidae</taxon>
        <taxon>Capnodiales</taxon>
        <taxon>Capnodiaceae</taxon>
        <taxon>Polychaeton</taxon>
    </lineage>
</organism>
<evidence type="ECO:0008006" key="4">
    <source>
        <dbReference type="Google" id="ProtNLM"/>
    </source>
</evidence>
<evidence type="ECO:0000313" key="2">
    <source>
        <dbReference type="EMBL" id="KAF2716394.1"/>
    </source>
</evidence>
<proteinExistence type="predicted"/>
<keyword evidence="1" id="KW-1133">Transmembrane helix</keyword>
<dbReference type="PANTHER" id="PTHR39596:SF2">
    <property type="entry name" value="HET DOMAIN PROTEIN (AFU_ORTHOLOGUE AFUA_1G17550)-RELATED"/>
    <property type="match status" value="1"/>
</dbReference>